<name>A0ABW5XQX2_9SPHI</name>
<reference evidence="2" key="1">
    <citation type="journal article" date="2019" name="Int. J. Syst. Evol. Microbiol.">
        <title>The Global Catalogue of Microorganisms (GCM) 10K type strain sequencing project: providing services to taxonomists for standard genome sequencing and annotation.</title>
        <authorList>
            <consortium name="The Broad Institute Genomics Platform"/>
            <consortium name="The Broad Institute Genome Sequencing Center for Infectious Disease"/>
            <person name="Wu L."/>
            <person name="Ma J."/>
        </authorList>
    </citation>
    <scope>NUCLEOTIDE SEQUENCE [LARGE SCALE GENOMIC DNA]</scope>
    <source>
        <strain evidence="2">KCTC 52232</strain>
    </source>
</reference>
<dbReference type="EMBL" id="JBHUON010000010">
    <property type="protein sequence ID" value="MFD2865128.1"/>
    <property type="molecule type" value="Genomic_DNA"/>
</dbReference>
<sequence>MHGHFATESGGQHPRNIKQGYPYAWLDEVVEVTLNPQKTNISELDLQQLLLIESKFDQELQTVLKELKSNTFYLFSSKKIKAIVTHYYDSLRLLEQQAMENLAGYTDNHPIAATGESLVLSLQNTGEVLKKRYGKYVADQVAEDANIRKQPIAISKIRCTLSVDQIGIILKAADDAKLIIASSISVIFRMIVPFLSTGNTKNISWNSMRKSTYHIEQMDKEIAIQALEKLITVIRGY</sequence>
<comment type="caution">
    <text evidence="1">The sequence shown here is derived from an EMBL/GenBank/DDBJ whole genome shotgun (WGS) entry which is preliminary data.</text>
</comment>
<accession>A0ABW5XQX2</accession>
<gene>
    <name evidence="1" type="ORF">ACFSYC_10565</name>
</gene>
<protein>
    <submittedName>
        <fullName evidence="1">Uncharacterized protein</fullName>
    </submittedName>
</protein>
<dbReference type="RefSeq" id="WP_377126882.1">
    <property type="nucleotide sequence ID" value="NZ_JBHUHN010000001.1"/>
</dbReference>
<keyword evidence="2" id="KW-1185">Reference proteome</keyword>
<evidence type="ECO:0000313" key="1">
    <source>
        <dbReference type="EMBL" id="MFD2865128.1"/>
    </source>
</evidence>
<evidence type="ECO:0000313" key="2">
    <source>
        <dbReference type="Proteomes" id="UP001597601"/>
    </source>
</evidence>
<proteinExistence type="predicted"/>
<dbReference type="Proteomes" id="UP001597601">
    <property type="component" value="Unassembled WGS sequence"/>
</dbReference>
<organism evidence="1 2">
    <name type="scientific">Mucilaginibacter antarcticus</name>
    <dbReference type="NCBI Taxonomy" id="1855725"/>
    <lineage>
        <taxon>Bacteria</taxon>
        <taxon>Pseudomonadati</taxon>
        <taxon>Bacteroidota</taxon>
        <taxon>Sphingobacteriia</taxon>
        <taxon>Sphingobacteriales</taxon>
        <taxon>Sphingobacteriaceae</taxon>
        <taxon>Mucilaginibacter</taxon>
    </lineage>
</organism>